<dbReference type="InterPro" id="IPR013762">
    <property type="entry name" value="Integrase-like_cat_sf"/>
</dbReference>
<keyword evidence="8 9" id="KW-0131">Cell cycle</keyword>
<evidence type="ECO:0000256" key="7">
    <source>
        <dbReference type="ARBA" id="ARBA00023172"/>
    </source>
</evidence>
<evidence type="ECO:0000256" key="9">
    <source>
        <dbReference type="HAMAP-Rule" id="MF_01808"/>
    </source>
</evidence>
<evidence type="ECO:0000256" key="6">
    <source>
        <dbReference type="ARBA" id="ARBA00023125"/>
    </source>
</evidence>
<feature type="active site" evidence="9">
    <location>
        <position position="239"/>
    </location>
</feature>
<dbReference type="PROSITE" id="PS51898">
    <property type="entry name" value="TYR_RECOMBINASE"/>
    <property type="match status" value="1"/>
</dbReference>
<comment type="function">
    <text evidence="9">Site-specific tyrosine recombinase, which acts by catalyzing the cutting and rejoining of the recombining DNA molecules. The XerC-XerD complex is essential to convert dimers of the bacterial chromosome into monomers to permit their segregation at cell division. It also contributes to the segregational stability of plasmids.</text>
</comment>
<evidence type="ECO:0000256" key="4">
    <source>
        <dbReference type="ARBA" id="ARBA00022829"/>
    </source>
</evidence>
<feature type="active site" evidence="9">
    <location>
        <position position="169"/>
    </location>
</feature>
<comment type="similarity">
    <text evidence="9">Belongs to the 'phage' integrase family. XerC subfamily.</text>
</comment>
<feature type="active site" description="O-(3'-phospho-DNA)-tyrosine intermediate" evidence="9">
    <location>
        <position position="274"/>
    </location>
</feature>
<evidence type="ECO:0000256" key="2">
    <source>
        <dbReference type="ARBA" id="ARBA00022490"/>
    </source>
</evidence>
<comment type="subunit">
    <text evidence="9">Forms a cyclic heterotetrameric complex composed of two molecules of XerC and two molecules of XerD.</text>
</comment>
<dbReference type="HAMAP" id="MF_01808">
    <property type="entry name" value="Recomb_XerC_XerD"/>
    <property type="match status" value="1"/>
</dbReference>
<evidence type="ECO:0000259" key="10">
    <source>
        <dbReference type="PROSITE" id="PS51898"/>
    </source>
</evidence>
<proteinExistence type="inferred from homology"/>
<dbReference type="Pfam" id="PF00589">
    <property type="entry name" value="Phage_integrase"/>
    <property type="match status" value="1"/>
</dbReference>
<accession>A0A2T2XAG8</accession>
<keyword evidence="7 9" id="KW-0233">DNA recombination</keyword>
<dbReference type="GO" id="GO:0005737">
    <property type="term" value="C:cytoplasm"/>
    <property type="evidence" value="ECO:0007669"/>
    <property type="project" value="UniProtKB-SubCell"/>
</dbReference>
<feature type="active site" evidence="9">
    <location>
        <position position="242"/>
    </location>
</feature>
<keyword evidence="3 9" id="KW-0132">Cell division</keyword>
<dbReference type="Proteomes" id="UP000242699">
    <property type="component" value="Unassembled WGS sequence"/>
</dbReference>
<dbReference type="GO" id="GO:0003677">
    <property type="term" value="F:DNA binding"/>
    <property type="evidence" value="ECO:0007669"/>
    <property type="project" value="UniProtKB-UniRule"/>
</dbReference>
<name>A0A2T2XAG8_9FIRM</name>
<feature type="active site" evidence="9">
    <location>
        <position position="145"/>
    </location>
</feature>
<evidence type="ECO:0000256" key="3">
    <source>
        <dbReference type="ARBA" id="ARBA00022618"/>
    </source>
</evidence>
<dbReference type="InterPro" id="IPR010998">
    <property type="entry name" value="Integrase_recombinase_N"/>
</dbReference>
<dbReference type="SUPFAM" id="SSF56349">
    <property type="entry name" value="DNA breaking-rejoining enzymes"/>
    <property type="match status" value="1"/>
</dbReference>
<dbReference type="Gene3D" id="1.10.150.130">
    <property type="match status" value="1"/>
</dbReference>
<dbReference type="GO" id="GO:0009037">
    <property type="term" value="F:tyrosine-based site-specific recombinase activity"/>
    <property type="evidence" value="ECO:0007669"/>
    <property type="project" value="UniProtKB-UniRule"/>
</dbReference>
<feature type="domain" description="Core-binding (CB)" evidence="11">
    <location>
        <begin position="2"/>
        <end position="83"/>
    </location>
</feature>
<comment type="caution">
    <text evidence="12">The sequence shown here is derived from an EMBL/GenBank/DDBJ whole genome shotgun (WGS) entry which is preliminary data.</text>
</comment>
<evidence type="ECO:0000313" key="13">
    <source>
        <dbReference type="Proteomes" id="UP000242699"/>
    </source>
</evidence>
<feature type="active site" evidence="9">
    <location>
        <position position="265"/>
    </location>
</feature>
<protein>
    <recommendedName>
        <fullName evidence="9">Tyrosine recombinase XerC</fullName>
    </recommendedName>
</protein>
<dbReference type="GO" id="GO:0006313">
    <property type="term" value="P:DNA transposition"/>
    <property type="evidence" value="ECO:0007669"/>
    <property type="project" value="UniProtKB-UniRule"/>
</dbReference>
<keyword evidence="4 9" id="KW-0159">Chromosome partition</keyword>
<sequence>MKPANEWAEYFINTLLNVEQASVNTTRAYAQDLKQLQAFAGSFDAITSKEIREWSASLMRQGLSPRTVARKLAVVRSFYRFAQRQGWRSDNPAGRLLAPRFRPLLPRTLTMDEAHDLVESAQQTSGRLGLRNWALLEMLYGAGLRSQEAVSLNLGDVDMTTCFVRVQGKGGKERVVPFGRKAREALDNYMLNLRPNLVRSRTNALFVNYRGTRLTTRSVRRIVKIVLVRAALQRNVSPHWLRHSFATHMLMNGADLRVIQELLGHSLLRTTQLYTLISQEHIAQVYQNSHPRA</sequence>
<keyword evidence="6 9" id="KW-0238">DNA-binding</keyword>
<comment type="subcellular location">
    <subcellularLocation>
        <location evidence="1 9">Cytoplasm</location>
    </subcellularLocation>
</comment>
<keyword evidence="2 9" id="KW-0963">Cytoplasm</keyword>
<dbReference type="GO" id="GO:0051301">
    <property type="term" value="P:cell division"/>
    <property type="evidence" value="ECO:0007669"/>
    <property type="project" value="UniProtKB-KW"/>
</dbReference>
<dbReference type="NCBIfam" id="NF001399">
    <property type="entry name" value="PRK00283.1"/>
    <property type="match status" value="1"/>
</dbReference>
<dbReference type="CDD" id="cd00798">
    <property type="entry name" value="INT_XerDC_C"/>
    <property type="match status" value="1"/>
</dbReference>
<evidence type="ECO:0000313" key="12">
    <source>
        <dbReference type="EMBL" id="PSR31479.1"/>
    </source>
</evidence>
<feature type="domain" description="Tyr recombinase" evidence="10">
    <location>
        <begin position="104"/>
        <end position="287"/>
    </location>
</feature>
<dbReference type="InterPro" id="IPR011010">
    <property type="entry name" value="DNA_brk_join_enz"/>
</dbReference>
<dbReference type="AlphaFoldDB" id="A0A2T2XAG8"/>
<dbReference type="PANTHER" id="PTHR30349">
    <property type="entry name" value="PHAGE INTEGRASE-RELATED"/>
    <property type="match status" value="1"/>
</dbReference>
<dbReference type="InterPro" id="IPR002104">
    <property type="entry name" value="Integrase_catalytic"/>
</dbReference>
<organism evidence="12 13">
    <name type="scientific">Sulfobacillus benefaciens</name>
    <dbReference type="NCBI Taxonomy" id="453960"/>
    <lineage>
        <taxon>Bacteria</taxon>
        <taxon>Bacillati</taxon>
        <taxon>Bacillota</taxon>
        <taxon>Clostridia</taxon>
        <taxon>Eubacteriales</taxon>
        <taxon>Clostridiales Family XVII. Incertae Sedis</taxon>
        <taxon>Sulfobacillus</taxon>
    </lineage>
</organism>
<dbReference type="Pfam" id="PF02899">
    <property type="entry name" value="Phage_int_SAM_1"/>
    <property type="match status" value="1"/>
</dbReference>
<evidence type="ECO:0000256" key="8">
    <source>
        <dbReference type="ARBA" id="ARBA00023306"/>
    </source>
</evidence>
<dbReference type="EMBL" id="PXYT01000002">
    <property type="protein sequence ID" value="PSR31479.1"/>
    <property type="molecule type" value="Genomic_DNA"/>
</dbReference>
<evidence type="ECO:0000259" key="11">
    <source>
        <dbReference type="PROSITE" id="PS51900"/>
    </source>
</evidence>
<dbReference type="PROSITE" id="PS51900">
    <property type="entry name" value="CB"/>
    <property type="match status" value="1"/>
</dbReference>
<evidence type="ECO:0000256" key="5">
    <source>
        <dbReference type="ARBA" id="ARBA00022908"/>
    </source>
</evidence>
<keyword evidence="5 9" id="KW-0229">DNA integration</keyword>
<dbReference type="InterPro" id="IPR004107">
    <property type="entry name" value="Integrase_SAM-like_N"/>
</dbReference>
<dbReference type="InterPro" id="IPR050090">
    <property type="entry name" value="Tyrosine_recombinase_XerCD"/>
</dbReference>
<gene>
    <name evidence="9" type="primary">xerC</name>
    <name evidence="12" type="ORF">C7B43_01935</name>
</gene>
<dbReference type="Gene3D" id="1.10.443.10">
    <property type="entry name" value="Intergrase catalytic core"/>
    <property type="match status" value="1"/>
</dbReference>
<dbReference type="PANTHER" id="PTHR30349:SF77">
    <property type="entry name" value="TYROSINE RECOMBINASE XERC"/>
    <property type="match status" value="1"/>
</dbReference>
<dbReference type="GO" id="GO:0007059">
    <property type="term" value="P:chromosome segregation"/>
    <property type="evidence" value="ECO:0007669"/>
    <property type="project" value="UniProtKB-UniRule"/>
</dbReference>
<evidence type="ECO:0000256" key="1">
    <source>
        <dbReference type="ARBA" id="ARBA00004496"/>
    </source>
</evidence>
<dbReference type="InterPro" id="IPR044068">
    <property type="entry name" value="CB"/>
</dbReference>
<reference evidence="12 13" key="1">
    <citation type="journal article" date="2014" name="BMC Genomics">
        <title>Comparison of environmental and isolate Sulfobacillus genomes reveals diverse carbon, sulfur, nitrogen, and hydrogen metabolisms.</title>
        <authorList>
            <person name="Justice N.B."/>
            <person name="Norman A."/>
            <person name="Brown C.T."/>
            <person name="Singh A."/>
            <person name="Thomas B.C."/>
            <person name="Banfield J.F."/>
        </authorList>
    </citation>
    <scope>NUCLEOTIDE SEQUENCE [LARGE SCALE GENOMIC DNA]</scope>
    <source>
        <strain evidence="12">AMDSBA1</strain>
    </source>
</reference>
<dbReference type="InterPro" id="IPR023009">
    <property type="entry name" value="Tyrosine_recombinase_XerC/XerD"/>
</dbReference>